<dbReference type="InterPro" id="IPR024422">
    <property type="entry name" value="Protein_unknown_function_OB"/>
</dbReference>
<organism evidence="1 2">
    <name type="scientific">Winogradskyella jejuensis</name>
    <dbReference type="NCBI Taxonomy" id="1089305"/>
    <lineage>
        <taxon>Bacteria</taxon>
        <taxon>Pseudomonadati</taxon>
        <taxon>Bacteroidota</taxon>
        <taxon>Flavobacteriia</taxon>
        <taxon>Flavobacteriales</taxon>
        <taxon>Flavobacteriaceae</taxon>
        <taxon>Winogradskyella</taxon>
    </lineage>
</organism>
<sequence length="131" mass="14680">MKKKELIVTGVLLVILLSVFTVYNYVFNAEHRDIAAEEAVTTMTAKEIFDHFKVNEALATTTYLDKVIELKGEVTEIEDNNLVLSNGVQVSFLNNKDSNLKTGTQIVIKGRCVGYDELLELVKIDQSTLIK</sequence>
<proteinExistence type="predicted"/>
<dbReference type="EMBL" id="FQWS01000001">
    <property type="protein sequence ID" value="SHG75646.1"/>
    <property type="molecule type" value="Genomic_DNA"/>
</dbReference>
<protein>
    <submittedName>
        <fullName evidence="1">tRNA_anti-like</fullName>
    </submittedName>
</protein>
<dbReference type="Pfam" id="PF12869">
    <property type="entry name" value="tRNA_anti-like"/>
    <property type="match status" value="1"/>
</dbReference>
<name>A0A1M5MEI2_9FLAO</name>
<keyword evidence="2" id="KW-1185">Reference proteome</keyword>
<evidence type="ECO:0000313" key="2">
    <source>
        <dbReference type="Proteomes" id="UP000184522"/>
    </source>
</evidence>
<evidence type="ECO:0000313" key="1">
    <source>
        <dbReference type="EMBL" id="SHG75646.1"/>
    </source>
</evidence>
<dbReference type="AlphaFoldDB" id="A0A1M5MEI2"/>
<reference evidence="2" key="1">
    <citation type="submission" date="2016-11" db="EMBL/GenBank/DDBJ databases">
        <authorList>
            <person name="Varghese N."/>
            <person name="Submissions S."/>
        </authorList>
    </citation>
    <scope>NUCLEOTIDE SEQUENCE [LARGE SCALE GENOMIC DNA]</scope>
    <source>
        <strain evidence="2">DSM 25330</strain>
    </source>
</reference>
<dbReference type="RefSeq" id="WP_073083574.1">
    <property type="nucleotide sequence ID" value="NZ_FQWS01000001.1"/>
</dbReference>
<accession>A0A1M5MEI2</accession>
<gene>
    <name evidence="1" type="ORF">SAMN05444148_0877</name>
</gene>
<dbReference type="Proteomes" id="UP000184522">
    <property type="component" value="Unassembled WGS sequence"/>
</dbReference>
<dbReference type="STRING" id="1089305.SAMN05444148_0877"/>
<dbReference type="OrthoDB" id="1449127at2"/>